<sequence>MIINQNDPQELTSFKISFNDFNESLRQEGVKMEDKIIKYDNFLDSSIKYLKSTKKYTNQIPNRIFNCTLENSNLFNSNFKKIIKIFQVLSISYDPTNKIQNFKIDSQKFKPLFETLIKSNNNNDEALKKEIGIFFLSLTKTQYSTQEFISKDGLLFLILDLIIYNNDKYNSLITEILLHTIKDKSIKATNSSDFCIYYSNIDSKSEKTTFLTSFFSTFANKFDSLKTFSSNAREKGAFEKYIYFMSKLDSKYWDYYDTFLNDGTINSDYLTVLFNSCLKIPKIQEKVFEIVSKYFLNGNNKELNTYFPIQRVISEFQLPLDTIIEFLSRLNHTRPDMIRFCLKPFFKKLMTNKNIISSDPAKLYHSLLGIVTDQIELKFFNEESLLSIGFIDTFVINLDPTILLQLISKFKNFTTLVFNMTKIMKNTNNLTKVEKVFKSFINSSLFCDKDMLRSQLSTFCYNLLEMNTSENNMKALLNFMLQNQTAKLLNVLLSTNVKVGEIFIKSNGLEWLEKALEMNLITIEKYSILLANLVYEKRFEEVDSFLLKLQKEKYFGKSDKKDIHPLFLSDLGNIETIVYGMNRCKNKPIRVYSLFHFLETPKEIDPYNAWMLGKYSLNLLTDKNRPIYDIPLIKDIGNRYLNSEHVDMLLSSNPYNIQQFCDKINYDHFPLFQFFNGKKDFVIEESFSAFSFWFKFSGEIKQSCHFFSTNHISFQIHNQSELIVYFLASSSSAIPTLSPNSSKSQGDKFLTRIKINPFDWNLIYFQKVDHFRSSTISFYINQYDRSNNYNYFKPSFFETNIPFRVKFQDINFRSLSTGLMFLGPSLRFFGQFDKNSLQHEQLFKLIRYCGPGYTNKLKNAVNINLNSSADVYNSNNLFVGYKIENETVYLATEIELQRKNVSVPPSCFLVPYFGFPYHFISIQKLSKKLFKILKESQTIEQFNEILFAIIKINSITKVNSRMFWLVLLDILHDISNTNPSFITQQLICILVKEISYQKVHLYNNSILSRLFYSLKIWNSVDKEDLIQVIFDNFSEVDINSGIPDFAYFLSDLILKNPKNKDIICTLFKNYEKVPTAIANVSLFLFVDKIQVFTKSSEKDDIIIYNDGTKTFHKFDNEYMLQLKDTIISAISEFLDEATVTILKKFFPFNDLNIFLYLFLTNMNSKKDDDLAFEILHLIFQISILDPNYFEISPFLMLNTIYLSSKKMILQDVFNLISRSPNLSSPTYYNDDAMYLLLTLTWSNFVIISHVELFEPDKLNTFKFFFENCCHSFEYCISYAANILNSQNCLTILTTWFPVAIKTVLTFKNKIKNYDETNPNQSWKDVYFHNNQSEDKTIIDLLIGQILDTFHITIQDKKGIQNLNEEKIFSNFHFKKLLDCYLNLLLEIIFKMQPNSVKIQQSHSGSSFYFTSSNSNKNGVQLFDQLFLSFSLCSPTFNDTWIKYQSLKSVNLFIDIILIKLKSNVTFCFIDRFFQFLKPILRKPAYGEEMQLIAEKLLANPYFTEYYYNHVDEILFTIYQKVKENSKDLLKIFIDNKQKFTKVIHSTKYFLNNETIPVDSSLAWAYCFNPNYEKTQEYKELIHSFNLIQEKDRIIFESMFNDNSQTDKDVANFQTRMKDEFMKKIINYQNLYDEFSKNNLKINKDYLNSMIEFDQEIENSINKYQVKINQNKNQIENQIKNLEISLFLFYEEKNWNNFMNELKLRSSDLSEFNPRSYLISSQCLPYLFPKIRKPLISLNKENPIELFEKKFTINFEMDALKNVKTIKMKQTASQSLSTLLDEINSNVLQSSEKEDKNRLDVFNCFRKHFEKQFGQIERCFNCYIDLYDVLLIPSVLFVFVNSTMMILTYAEIIQNNSNSNTIRLLNDQIKESDFLPFITFVFNQQFGKTTLFFSHVVINLSLTDIIKTNINFNSKTNNHLRFLIWTFSSGHLVLSIKNCHFDDVKSLFDESSAIKCINNFTEKSIPDYLLLSKIKSPESAVNYWIEQIINNEELLFYLNGIKCNSFVSFSIFPVFPSIGGLKGENAFQNTMLSIFNLFSVKNDQISQNFVRKSNSLNLTENQQNCSTFEFHQEEVALNNKDIHKFLKKDFPITNIQSQKKKQYQFIADFNSIHVHQLFDTRSIFSIKSNQLFQTIEKVESKKIVFIRGSLFYLSKLEAPLSNNFIVRVSRESMTLQILKINFDSNSNSDSIFSISNELQKTFSYNLIYSKFDPLFAVAKSINSSKDGIYIVIDLELGLSRAYRVIYSNTGGSSNLTSQAFPIAVVISSEILHDEPDLSDEVCQSEISGAYSIAASCCREKVIMWYVMPTESSLCPPSKNEIFTSQTFWASPAAIHRVIEPNKRQTISATTSSSSHSKSDSKNEIENNKNNQANINDNKINTNENNNQSINNDNKIDTIENNNNNNQINDNDKKEQIDNNENNNQAIDNDNKIDTIENNNNNNQINDNKEQIVNNENRKNNSSDKNDKQVDGNNKQTCNKVSDDDDERKKDEIVAFKLDENDGIWVATRRRLIFYSLNAEKIAEFDFTTTSQLGSISDREELLITAIEVCSSPLNEPFAIIGLTKGEIILASPRFDIREIEIKVLNSPHKSMITSISIDKRGNCAFVAVDSNKVVSFWSAFHSRTVLLNSTHFCKCAICKKNDAKTICSSCNMGICPNCCINIEGGTNFKQSPSAKCLVCSSIEHFLL</sequence>
<evidence type="ECO:0000313" key="2">
    <source>
        <dbReference type="EMBL" id="KAK8893654.1"/>
    </source>
</evidence>
<evidence type="ECO:0000313" key="3">
    <source>
        <dbReference type="Proteomes" id="UP001470230"/>
    </source>
</evidence>
<accession>A0ABR2KRA3</accession>
<feature type="compositionally biased region" description="Basic and acidic residues" evidence="1">
    <location>
        <begin position="2355"/>
        <end position="2365"/>
    </location>
</feature>
<protein>
    <recommendedName>
        <fullName evidence="4">BEACH domain-containing protein</fullName>
    </recommendedName>
</protein>
<feature type="compositionally biased region" description="Low complexity" evidence="1">
    <location>
        <begin position="2417"/>
        <end position="2426"/>
    </location>
</feature>
<evidence type="ECO:0000256" key="1">
    <source>
        <dbReference type="SAM" id="MobiDB-lite"/>
    </source>
</evidence>
<feature type="compositionally biased region" description="Low complexity" evidence="1">
    <location>
        <begin position="2434"/>
        <end position="2453"/>
    </location>
</feature>
<feature type="compositionally biased region" description="Polar residues" evidence="1">
    <location>
        <begin position="2469"/>
        <end position="2478"/>
    </location>
</feature>
<keyword evidence="3" id="KW-1185">Reference proteome</keyword>
<dbReference type="EMBL" id="JAPFFF010000003">
    <property type="protein sequence ID" value="KAK8893654.1"/>
    <property type="molecule type" value="Genomic_DNA"/>
</dbReference>
<feature type="compositionally biased region" description="Low complexity" evidence="1">
    <location>
        <begin position="2344"/>
        <end position="2354"/>
    </location>
</feature>
<proteinExistence type="predicted"/>
<organism evidence="2 3">
    <name type="scientific">Tritrichomonas musculus</name>
    <dbReference type="NCBI Taxonomy" id="1915356"/>
    <lineage>
        <taxon>Eukaryota</taxon>
        <taxon>Metamonada</taxon>
        <taxon>Parabasalia</taxon>
        <taxon>Tritrichomonadida</taxon>
        <taxon>Tritrichomonadidae</taxon>
        <taxon>Tritrichomonas</taxon>
    </lineage>
</organism>
<dbReference type="PANTHER" id="PTHR42264">
    <property type="entry name" value="EPHRIN_REC_LIKE DOMAIN-CONTAINING PROTEIN"/>
    <property type="match status" value="1"/>
</dbReference>
<dbReference type="CDD" id="cd19757">
    <property type="entry name" value="Bbox1"/>
    <property type="match status" value="1"/>
</dbReference>
<reference evidence="2 3" key="1">
    <citation type="submission" date="2024-04" db="EMBL/GenBank/DDBJ databases">
        <title>Tritrichomonas musculus Genome.</title>
        <authorList>
            <person name="Alves-Ferreira E."/>
            <person name="Grigg M."/>
            <person name="Lorenzi H."/>
            <person name="Galac M."/>
        </authorList>
    </citation>
    <scope>NUCLEOTIDE SEQUENCE [LARGE SCALE GENOMIC DNA]</scope>
    <source>
        <strain evidence="2 3">EAF2021</strain>
    </source>
</reference>
<dbReference type="InterPro" id="IPR036372">
    <property type="entry name" value="BEACH_dom_sf"/>
</dbReference>
<feature type="region of interest" description="Disordered" evidence="1">
    <location>
        <begin position="2338"/>
        <end position="2484"/>
    </location>
</feature>
<dbReference type="SUPFAM" id="SSF81837">
    <property type="entry name" value="BEACH domain"/>
    <property type="match status" value="1"/>
</dbReference>
<name>A0ABR2KRA3_9EUKA</name>
<gene>
    <name evidence="2" type="ORF">M9Y10_022081</name>
</gene>
<evidence type="ECO:0008006" key="4">
    <source>
        <dbReference type="Google" id="ProtNLM"/>
    </source>
</evidence>
<feature type="compositionally biased region" description="Low complexity" evidence="1">
    <location>
        <begin position="2366"/>
        <end position="2407"/>
    </location>
</feature>
<feature type="compositionally biased region" description="Basic and acidic residues" evidence="1">
    <location>
        <begin position="2454"/>
        <end position="2468"/>
    </location>
</feature>
<comment type="caution">
    <text evidence="2">The sequence shown here is derived from an EMBL/GenBank/DDBJ whole genome shotgun (WGS) entry which is preliminary data.</text>
</comment>
<dbReference type="Proteomes" id="UP001470230">
    <property type="component" value="Unassembled WGS sequence"/>
</dbReference>